<evidence type="ECO:0000313" key="2">
    <source>
        <dbReference type="EMBL" id="WNM20598.1"/>
    </source>
</evidence>
<evidence type="ECO:0000313" key="3">
    <source>
        <dbReference type="Proteomes" id="UP001304515"/>
    </source>
</evidence>
<name>A0AA96EVF0_9FLAO</name>
<dbReference type="RefSeq" id="WP_313323963.1">
    <property type="nucleotide sequence ID" value="NZ_CP134878.1"/>
</dbReference>
<keyword evidence="3" id="KW-1185">Reference proteome</keyword>
<evidence type="ECO:0000313" key="1">
    <source>
        <dbReference type="EMBL" id="WNM19209.1"/>
    </source>
</evidence>
<dbReference type="AlphaFoldDB" id="A0AA96EVF0"/>
<proteinExistence type="predicted"/>
<dbReference type="EMBL" id="CP134890">
    <property type="protein sequence ID" value="WNM20598.1"/>
    <property type="molecule type" value="Genomic_DNA"/>
</dbReference>
<organism evidence="1">
    <name type="scientific">Flavobacterium capsici</name>
    <dbReference type="NCBI Taxonomy" id="3075618"/>
    <lineage>
        <taxon>Bacteria</taxon>
        <taxon>Pseudomonadati</taxon>
        <taxon>Bacteroidota</taxon>
        <taxon>Flavobacteriia</taxon>
        <taxon>Flavobacteriales</taxon>
        <taxon>Flavobacteriaceae</taxon>
        <taxon>Flavobacterium</taxon>
    </lineage>
</organism>
<dbReference type="EMBL" id="CP134878">
    <property type="protein sequence ID" value="WNM19209.1"/>
    <property type="molecule type" value="Genomic_DNA"/>
</dbReference>
<evidence type="ECO:0008006" key="4">
    <source>
        <dbReference type="Google" id="ProtNLM"/>
    </source>
</evidence>
<gene>
    <name evidence="2" type="ORF">RN605_07830</name>
    <name evidence="1" type="ORF">RN608_00660</name>
</gene>
<dbReference type="Proteomes" id="UP001304515">
    <property type="component" value="Chromosome"/>
</dbReference>
<protein>
    <recommendedName>
        <fullName evidence="4">Carboxypeptidase-like regulatory domain-containing protein</fullName>
    </recommendedName>
</protein>
<accession>A0AA96EXV2</accession>
<dbReference type="KEGG" id="fcj:RN605_07830"/>
<sequence>MKTYYYIVFILFFQLSFSQSLLRKNLKGQVVNDSIKVDNVVVFNINNQKGTTVYQDGSFEIEVRENDTLFFSSLYFLPEKVLITSREIEKGNLIVPLEAFVNKLQEVVVKSKVKPRLDTNRNIVDTQYYGDSKSSVKNPFIYTGEIQNGVDFVRIFKDIGRAFKKKKKEKQAQEILFTDLVMKKIDYDFYKTTLKLKDEEIRLFLFYCEKGEHDFEQFNTKTNFEIMNFLIEKNKEYQKFKMKK</sequence>
<accession>A0AA96EVF0</accession>
<reference evidence="1 3" key="1">
    <citation type="submission" date="2023-09" db="EMBL/GenBank/DDBJ databases">
        <title>Flavobacterium sp. a novel bacteria isolate from Pepper rhizosphere.</title>
        <authorList>
            <person name="Peng Y."/>
            <person name="Lee J."/>
        </authorList>
    </citation>
    <scope>NUCLEOTIDE SEQUENCE</scope>
    <source>
        <strain evidence="1">PMR2A8</strain>
        <strain evidence="2 3">PMTSA4</strain>
    </source>
</reference>